<comment type="caution">
    <text evidence="1">The sequence shown here is derived from an EMBL/GenBank/DDBJ whole genome shotgun (WGS) entry which is preliminary data.</text>
</comment>
<evidence type="ECO:0000313" key="2">
    <source>
        <dbReference type="Proteomes" id="UP001549086"/>
    </source>
</evidence>
<gene>
    <name evidence="1" type="ORF">ABID23_000590</name>
</gene>
<name>A0ABV2HG39_9HYPH</name>
<keyword evidence="2" id="KW-1185">Reference proteome</keyword>
<proteinExistence type="predicted"/>
<protein>
    <submittedName>
        <fullName evidence="1">Uncharacterized protein</fullName>
    </submittedName>
</protein>
<dbReference type="EMBL" id="JBEPLI010000003">
    <property type="protein sequence ID" value="MET3589508.1"/>
    <property type="molecule type" value="Genomic_DNA"/>
</dbReference>
<sequence length="48" mass="5697">MMKSSSLSRLFFVESVYYPESAFYDFHSLFKDMVFIFLSIMSCEANHI</sequence>
<accession>A0ABV2HG39</accession>
<evidence type="ECO:0000313" key="1">
    <source>
        <dbReference type="EMBL" id="MET3589508.1"/>
    </source>
</evidence>
<organism evidence="1 2">
    <name type="scientific">Bartonella silvatica</name>
    <dbReference type="NCBI Taxonomy" id="357760"/>
    <lineage>
        <taxon>Bacteria</taxon>
        <taxon>Pseudomonadati</taxon>
        <taxon>Pseudomonadota</taxon>
        <taxon>Alphaproteobacteria</taxon>
        <taxon>Hyphomicrobiales</taxon>
        <taxon>Bartonellaceae</taxon>
        <taxon>Bartonella</taxon>
    </lineage>
</organism>
<reference evidence="1 2" key="1">
    <citation type="submission" date="2024-06" db="EMBL/GenBank/DDBJ databases">
        <title>Genomic Encyclopedia of Type Strains, Phase IV (KMG-IV): sequencing the most valuable type-strain genomes for metagenomic binning, comparative biology and taxonomic classification.</title>
        <authorList>
            <person name="Goeker M."/>
        </authorList>
    </citation>
    <scope>NUCLEOTIDE SEQUENCE [LARGE SCALE GENOMIC DNA]</scope>
    <source>
        <strain evidence="1 2">DSM 23649</strain>
    </source>
</reference>
<dbReference type="Proteomes" id="UP001549086">
    <property type="component" value="Unassembled WGS sequence"/>
</dbReference>